<sequence length="701" mass="81415">MIKRNAQTLSLSGTDTASKRRELTDYFRTTWELYESLFEVINNDEAFFLKPEPLRHPLVFYFGHTATFFINKLTLAKWLPQRINPRFESMFAVGVDEMSWDDLDDTHYQWPRIDEVRQYRDQVKEALLHVIDTMPLTLPITPDSPAWVILMGIEHERIHLETSSVIIRQLPLEHISPHPQWPACPLTGIAPDNDLVRVEGGPLTQGRCPDRDSYGWDNEYGRQQVQLESFQVSRFLVSNQEFLEFVQSGGYQQHRHWCDEGQAWLKFTGARHPRFWQPRDDLWLQRNLTELVPLPMNWPVEVNQLEAKAFCNWKAARIKQPLRLPTEAEWQKLRQRVEDNNPDWASIPGNLLLDKWASSCPVDQFDHNGIFDVVGNVWQWTETAIDGFSGFEVHPLYDDFSTPTFDGKHTLMKGGSWISTGNEALADSRYAFRRHFYQHAGFRYVISHQPVADTQYTNTYETDALIAQYLEFHYGPSYFEVANFPKAVVNLITPHIRQQCRALDIGCSVGRASLELSRRFEQVDGIDFSARFIQQAYELLQRGEKRYTVTSEGDLVDYKQVTLSQLDFPEPPTNVRFVQGDACNLKPQFDGYDLVLASNLIDRLANPRLFLNTIPARINDDGLLVIVSPYTWLEEFTPREHWLGGLKVNGETYTTDQALQEILGSQFELVQQHQVPFVIRETARKFQHTLAQMSIWRKINN</sequence>
<evidence type="ECO:0000259" key="5">
    <source>
        <dbReference type="Pfam" id="PF12867"/>
    </source>
</evidence>
<evidence type="ECO:0000313" key="7">
    <source>
        <dbReference type="Proteomes" id="UP000199527"/>
    </source>
</evidence>
<dbReference type="RefSeq" id="WP_090365035.1">
    <property type="nucleotide sequence ID" value="NZ_FNEM01000006.1"/>
</dbReference>
<dbReference type="PANTHER" id="PTHR23150">
    <property type="entry name" value="SULFATASE MODIFYING FACTOR 1, 2"/>
    <property type="match status" value="1"/>
</dbReference>
<accession>A0A1G8SCT8</accession>
<dbReference type="GO" id="GO:0120147">
    <property type="term" value="F:formylglycine-generating oxidase activity"/>
    <property type="evidence" value="ECO:0007669"/>
    <property type="project" value="TreeGrafter"/>
</dbReference>
<evidence type="ECO:0000259" key="4">
    <source>
        <dbReference type="Pfam" id="PF03781"/>
    </source>
</evidence>
<keyword evidence="2" id="KW-0408">Iron</keyword>
<dbReference type="InterPro" id="IPR027625">
    <property type="entry name" value="OvoA_Cterm"/>
</dbReference>
<organism evidence="6 7">
    <name type="scientific">Ferrimonas sediminum</name>
    <dbReference type="NCBI Taxonomy" id="718193"/>
    <lineage>
        <taxon>Bacteria</taxon>
        <taxon>Pseudomonadati</taxon>
        <taxon>Pseudomonadota</taxon>
        <taxon>Gammaproteobacteria</taxon>
        <taxon>Alteromonadales</taxon>
        <taxon>Ferrimonadaceae</taxon>
        <taxon>Ferrimonas</taxon>
    </lineage>
</organism>
<comment type="pathway">
    <text evidence="3">Amino-acid biosynthesis; ergothioneine biosynthesis.</text>
</comment>
<dbReference type="Pfam" id="PF13489">
    <property type="entry name" value="Methyltransf_23"/>
    <property type="match status" value="1"/>
</dbReference>
<name>A0A1G8SCT8_9GAMM</name>
<dbReference type="Pfam" id="PF03781">
    <property type="entry name" value="FGE-sulfatase"/>
    <property type="match status" value="1"/>
</dbReference>
<dbReference type="InterPro" id="IPR042095">
    <property type="entry name" value="SUMF_sf"/>
</dbReference>
<dbReference type="InterPro" id="IPR029063">
    <property type="entry name" value="SAM-dependent_MTases_sf"/>
</dbReference>
<dbReference type="NCBIfam" id="TIGR04345">
    <property type="entry name" value="ovoA_Cterm"/>
    <property type="match status" value="1"/>
</dbReference>
<dbReference type="SUPFAM" id="SSF53335">
    <property type="entry name" value="S-adenosyl-L-methionine-dependent methyltransferases"/>
    <property type="match status" value="1"/>
</dbReference>
<dbReference type="FunFam" id="3.90.1580.10:FF:000006">
    <property type="entry name" value="Generic methyltransferase, putative"/>
    <property type="match status" value="1"/>
</dbReference>
<evidence type="ECO:0000313" key="6">
    <source>
        <dbReference type="EMBL" id="SDJ26555.1"/>
    </source>
</evidence>
<dbReference type="Proteomes" id="UP000199527">
    <property type="component" value="Unassembled WGS sequence"/>
</dbReference>
<dbReference type="CDD" id="cd02440">
    <property type="entry name" value="AdoMet_MTases"/>
    <property type="match status" value="1"/>
</dbReference>
<dbReference type="InterPro" id="IPR024775">
    <property type="entry name" value="DinB-like"/>
</dbReference>
<feature type="domain" description="Sulfatase-modifying factor enzyme-like" evidence="4">
    <location>
        <begin position="193"/>
        <end position="445"/>
    </location>
</feature>
<keyword evidence="1" id="KW-0560">Oxidoreductase</keyword>
<reference evidence="7" key="1">
    <citation type="submission" date="2016-10" db="EMBL/GenBank/DDBJ databases">
        <authorList>
            <person name="Varghese N."/>
            <person name="Submissions S."/>
        </authorList>
    </citation>
    <scope>NUCLEOTIDE SEQUENCE [LARGE SCALE GENOMIC DNA]</scope>
    <source>
        <strain evidence="7">DSM 23317</strain>
    </source>
</reference>
<feature type="domain" description="DinB-like" evidence="5">
    <location>
        <begin position="27"/>
        <end position="162"/>
    </location>
</feature>
<gene>
    <name evidence="6" type="ORF">SAMN04488540_106128</name>
</gene>
<dbReference type="SUPFAM" id="SSF56436">
    <property type="entry name" value="C-type lectin-like"/>
    <property type="match status" value="1"/>
</dbReference>
<dbReference type="AlphaFoldDB" id="A0A1G8SCT8"/>
<dbReference type="Pfam" id="PF12867">
    <property type="entry name" value="DinB_2"/>
    <property type="match status" value="1"/>
</dbReference>
<dbReference type="EMBL" id="FNEM01000006">
    <property type="protein sequence ID" value="SDJ26555.1"/>
    <property type="molecule type" value="Genomic_DNA"/>
</dbReference>
<keyword evidence="7" id="KW-1185">Reference proteome</keyword>
<dbReference type="NCBIfam" id="TIGR04344">
    <property type="entry name" value="ovoA_Nterm"/>
    <property type="match status" value="1"/>
</dbReference>
<dbReference type="Gene3D" id="3.40.50.150">
    <property type="entry name" value="Vaccinia Virus protein VP39"/>
    <property type="match status" value="1"/>
</dbReference>
<evidence type="ECO:0000256" key="2">
    <source>
        <dbReference type="ARBA" id="ARBA00023004"/>
    </source>
</evidence>
<dbReference type="InterPro" id="IPR051043">
    <property type="entry name" value="Sulfatase_Mod_Factor_Kinase"/>
</dbReference>
<dbReference type="Gene3D" id="3.90.1580.10">
    <property type="entry name" value="paralog of FGE (formylglycine-generating enzyme)"/>
    <property type="match status" value="1"/>
</dbReference>
<protein>
    <submittedName>
        <fullName evidence="6">5-histidylcysteine sulfoxide synthase/putative 4-mercaptohistidine N1-methyltranferase</fullName>
    </submittedName>
</protein>
<dbReference type="OrthoDB" id="9768004at2"/>
<dbReference type="PANTHER" id="PTHR23150:SF26">
    <property type="entry name" value="GENERIC METHYLTRANSFERASE"/>
    <property type="match status" value="1"/>
</dbReference>
<proteinExistence type="predicted"/>
<evidence type="ECO:0000256" key="3">
    <source>
        <dbReference type="ARBA" id="ARBA00037882"/>
    </source>
</evidence>
<dbReference type="InterPro" id="IPR005532">
    <property type="entry name" value="SUMF_dom"/>
</dbReference>
<dbReference type="InterPro" id="IPR027577">
    <property type="entry name" value="OvoA_Nterm"/>
</dbReference>
<evidence type="ECO:0000256" key="1">
    <source>
        <dbReference type="ARBA" id="ARBA00023002"/>
    </source>
</evidence>
<dbReference type="InterPro" id="IPR016187">
    <property type="entry name" value="CTDL_fold"/>
</dbReference>